<sequence length="350" mass="36887">MTDDVLLDALDRLHDTGPEFDGFLANHAPMAAEALIRIGGADAVAGWVDGYLPRLGPAPAVVRGISEADWREHLGDVRLAGDWVAHLRQQAHDLSWRDLLLRWWPRLLPGMAASATHGVIRTAHAVRSLSAAGDGADALLVDELVQGLALWAARYQPLPGAPRLRGGLDAVTAISRLPRLDPVVPSEGPGIGGRLQSLHRLPRLGGGLDAWKAGSDPDVALDELIGAAARVLAARSDIPIAFCHAVTAPAAVRLVLPLLPADLQRASVAASWQVVGGIVAAFAAPRMAAEATPAAADGVPSVARLAARAVEHGDEHVIKLTEAALREFDRSEDPTLLVAAARFRERLPVP</sequence>
<gene>
    <name evidence="2" type="ORF">FB558_7490</name>
</gene>
<evidence type="ECO:0000313" key="2">
    <source>
        <dbReference type="EMBL" id="TQM02847.1"/>
    </source>
</evidence>
<dbReference type="EMBL" id="VFPA01000006">
    <property type="protein sequence ID" value="TQM02847.1"/>
    <property type="molecule type" value="Genomic_DNA"/>
</dbReference>
<reference evidence="2 3" key="1">
    <citation type="submission" date="2019-06" db="EMBL/GenBank/DDBJ databases">
        <title>Sequencing the genomes of 1000 actinobacteria strains.</title>
        <authorList>
            <person name="Klenk H.-P."/>
        </authorList>
    </citation>
    <scope>NUCLEOTIDE SEQUENCE [LARGE SCALE GENOMIC DNA]</scope>
    <source>
        <strain evidence="2 3">DSM 45301</strain>
    </source>
</reference>
<dbReference type="RefSeq" id="WP_142062313.1">
    <property type="nucleotide sequence ID" value="NZ_VFPA01000006.1"/>
</dbReference>
<evidence type="ECO:0000256" key="1">
    <source>
        <dbReference type="ARBA" id="ARBA00023002"/>
    </source>
</evidence>
<dbReference type="AlphaFoldDB" id="A0A543D0J5"/>
<dbReference type="Proteomes" id="UP000315677">
    <property type="component" value="Unassembled WGS sequence"/>
</dbReference>
<comment type="caution">
    <text evidence="2">The sequence shown here is derived from an EMBL/GenBank/DDBJ whole genome shotgun (WGS) entry which is preliminary data.</text>
</comment>
<keyword evidence="1" id="KW-0560">Oxidoreductase</keyword>
<evidence type="ECO:0000313" key="3">
    <source>
        <dbReference type="Proteomes" id="UP000315677"/>
    </source>
</evidence>
<accession>A0A543D0J5</accession>
<dbReference type="InterPro" id="IPR025337">
    <property type="entry name" value="Questin_oxidase-like"/>
</dbReference>
<protein>
    <submittedName>
        <fullName evidence="2">Uncharacterized protein DUF4243</fullName>
    </submittedName>
</protein>
<name>A0A543D0J5_9PSEU</name>
<keyword evidence="3" id="KW-1185">Reference proteome</keyword>
<proteinExistence type="predicted"/>
<organism evidence="2 3">
    <name type="scientific">Pseudonocardia kunmingensis</name>
    <dbReference type="NCBI Taxonomy" id="630975"/>
    <lineage>
        <taxon>Bacteria</taxon>
        <taxon>Bacillati</taxon>
        <taxon>Actinomycetota</taxon>
        <taxon>Actinomycetes</taxon>
        <taxon>Pseudonocardiales</taxon>
        <taxon>Pseudonocardiaceae</taxon>
        <taxon>Pseudonocardia</taxon>
    </lineage>
</organism>
<dbReference type="Pfam" id="PF14027">
    <property type="entry name" value="Questin_oxidase"/>
    <property type="match status" value="1"/>
</dbReference>
<dbReference type="OrthoDB" id="6396144at2"/>
<dbReference type="GO" id="GO:0016491">
    <property type="term" value="F:oxidoreductase activity"/>
    <property type="evidence" value="ECO:0007669"/>
    <property type="project" value="UniProtKB-KW"/>
</dbReference>